<dbReference type="AlphaFoldDB" id="A0AAQ3L9R3"/>
<dbReference type="KEGG" id="puo:RZN69_21870"/>
<sequence>MPVGRLTSSSRLFYSFCCKTLLFGLASLIVLLHGCGPAELSDREKNDLIESGVAALEFFDFKKAYEDLSKVRPQLEEGSKQWEEVTYGLALAAWHTSPPDGFMVGLATELFQDLINQGKSPEIIAQVRLDLGRIYEITDFPGDKVNVEKAQQEFETVMKQNPGNDYGYQGMLRLAQTYVQELDTANAEKAANLISDYIARYPESEWKSVAAQYLGDIYYMYLGDDTKALEAYKIAKAAGFPNKSSMDVYIWRMGILAERTGKDRDATDYFYEIVTEYPRSVYGTYARDRVAEYVDKHPNSGVVVPELQQVTSRKK</sequence>
<dbReference type="EMBL" id="CP136920">
    <property type="protein sequence ID" value="WOO41277.1"/>
    <property type="molecule type" value="Genomic_DNA"/>
</dbReference>
<reference evidence="3 4" key="1">
    <citation type="submission" date="2023-10" db="EMBL/GenBank/DDBJ databases">
        <title>Rubellicoccus peritrichatus gen. nov., sp. nov., isolated from an algae of coral reef tank.</title>
        <authorList>
            <person name="Luo J."/>
        </authorList>
    </citation>
    <scope>NUCLEOTIDE SEQUENCE [LARGE SCALE GENOMIC DNA]</scope>
    <source>
        <strain evidence="3 4">CR14</strain>
    </source>
</reference>
<evidence type="ECO:0000259" key="2">
    <source>
        <dbReference type="Pfam" id="PF13525"/>
    </source>
</evidence>
<dbReference type="Proteomes" id="UP001304300">
    <property type="component" value="Chromosome"/>
</dbReference>
<accession>A0AAQ3L9R3</accession>
<dbReference type="Gene3D" id="1.25.40.10">
    <property type="entry name" value="Tetratricopeptide repeat domain"/>
    <property type="match status" value="1"/>
</dbReference>
<dbReference type="InterPro" id="IPR011990">
    <property type="entry name" value="TPR-like_helical_dom_sf"/>
</dbReference>
<evidence type="ECO:0000256" key="1">
    <source>
        <dbReference type="ARBA" id="ARBA00022729"/>
    </source>
</evidence>
<keyword evidence="1" id="KW-0732">Signal</keyword>
<dbReference type="InterPro" id="IPR039565">
    <property type="entry name" value="BamD-like"/>
</dbReference>
<proteinExistence type="predicted"/>
<organism evidence="3 4">
    <name type="scientific">Rubellicoccus peritrichatus</name>
    <dbReference type="NCBI Taxonomy" id="3080537"/>
    <lineage>
        <taxon>Bacteria</taxon>
        <taxon>Pseudomonadati</taxon>
        <taxon>Verrucomicrobiota</taxon>
        <taxon>Opitutia</taxon>
        <taxon>Puniceicoccales</taxon>
        <taxon>Cerasicoccaceae</taxon>
        <taxon>Rubellicoccus</taxon>
    </lineage>
</organism>
<dbReference type="Pfam" id="PF13525">
    <property type="entry name" value="YfiO"/>
    <property type="match status" value="1"/>
</dbReference>
<protein>
    <submittedName>
        <fullName evidence="3">Outer membrane protein assembly factor BamD</fullName>
    </submittedName>
</protein>
<evidence type="ECO:0000313" key="4">
    <source>
        <dbReference type="Proteomes" id="UP001304300"/>
    </source>
</evidence>
<keyword evidence="4" id="KW-1185">Reference proteome</keyword>
<name>A0AAQ3L9R3_9BACT</name>
<dbReference type="RefSeq" id="WP_317833708.1">
    <property type="nucleotide sequence ID" value="NZ_CP136920.1"/>
</dbReference>
<feature type="domain" description="Outer membrane lipoprotein BamD-like" evidence="2">
    <location>
        <begin position="135"/>
        <end position="292"/>
    </location>
</feature>
<evidence type="ECO:0000313" key="3">
    <source>
        <dbReference type="EMBL" id="WOO41277.1"/>
    </source>
</evidence>
<gene>
    <name evidence="3" type="primary">bamD</name>
    <name evidence="3" type="ORF">RZN69_21870</name>
</gene>